<dbReference type="PANTHER" id="PTHR24559:SF444">
    <property type="entry name" value="REVERSE TRANSCRIPTASE DOMAIN-CONTAINING PROTEIN"/>
    <property type="match status" value="1"/>
</dbReference>
<protein>
    <submittedName>
        <fullName evidence="1">Uncharacterized protein</fullName>
    </submittedName>
</protein>
<reference evidence="1 2" key="1">
    <citation type="submission" date="2024-01" db="EMBL/GenBank/DDBJ databases">
        <title>The complete chloroplast genome sequence of Lithospermum erythrorhizon: insights into the phylogenetic relationship among Boraginaceae species and the maternal lineages of purple gromwells.</title>
        <authorList>
            <person name="Okada T."/>
            <person name="Watanabe K."/>
        </authorList>
    </citation>
    <scope>NUCLEOTIDE SEQUENCE [LARGE SCALE GENOMIC DNA]</scope>
</reference>
<dbReference type="InterPro" id="IPR043128">
    <property type="entry name" value="Rev_trsase/Diguanyl_cyclase"/>
</dbReference>
<organism evidence="1 2">
    <name type="scientific">Lithospermum erythrorhizon</name>
    <name type="common">Purple gromwell</name>
    <name type="synonym">Lithospermum officinale var. erythrorhizon</name>
    <dbReference type="NCBI Taxonomy" id="34254"/>
    <lineage>
        <taxon>Eukaryota</taxon>
        <taxon>Viridiplantae</taxon>
        <taxon>Streptophyta</taxon>
        <taxon>Embryophyta</taxon>
        <taxon>Tracheophyta</taxon>
        <taxon>Spermatophyta</taxon>
        <taxon>Magnoliopsida</taxon>
        <taxon>eudicotyledons</taxon>
        <taxon>Gunneridae</taxon>
        <taxon>Pentapetalae</taxon>
        <taxon>asterids</taxon>
        <taxon>lamiids</taxon>
        <taxon>Boraginales</taxon>
        <taxon>Boraginaceae</taxon>
        <taxon>Boraginoideae</taxon>
        <taxon>Lithospermeae</taxon>
        <taxon>Lithospermum</taxon>
    </lineage>
</organism>
<dbReference type="InterPro" id="IPR053134">
    <property type="entry name" value="RNA-dir_DNA_polymerase"/>
</dbReference>
<dbReference type="InterPro" id="IPR043502">
    <property type="entry name" value="DNA/RNA_pol_sf"/>
</dbReference>
<evidence type="ECO:0000313" key="1">
    <source>
        <dbReference type="EMBL" id="GAA0167864.1"/>
    </source>
</evidence>
<name>A0AAV3QV13_LITER</name>
<evidence type="ECO:0000313" key="2">
    <source>
        <dbReference type="Proteomes" id="UP001454036"/>
    </source>
</evidence>
<keyword evidence="2" id="KW-1185">Reference proteome</keyword>
<gene>
    <name evidence="1" type="ORF">LIER_22707</name>
</gene>
<comment type="caution">
    <text evidence="1">The sequence shown here is derived from an EMBL/GenBank/DDBJ whole genome shotgun (WGS) entry which is preliminary data.</text>
</comment>
<dbReference type="PANTHER" id="PTHR24559">
    <property type="entry name" value="TRANSPOSON TY3-I GAG-POL POLYPROTEIN"/>
    <property type="match status" value="1"/>
</dbReference>
<dbReference type="EMBL" id="BAABME010006256">
    <property type="protein sequence ID" value="GAA0167864.1"/>
    <property type="molecule type" value="Genomic_DNA"/>
</dbReference>
<accession>A0AAV3QV13</accession>
<dbReference type="Gene3D" id="3.30.70.270">
    <property type="match status" value="1"/>
</dbReference>
<dbReference type="SUPFAM" id="SSF56672">
    <property type="entry name" value="DNA/RNA polymerases"/>
    <property type="match status" value="1"/>
</dbReference>
<sequence>MCTDFTNINEAFSEDCYPLPNIDGWVDSSARYQVVDFLDAFRGYHQIFMAEENVEKTAFVTETEGVPAISPAIGTDVAGDVLQLYLAVSESALSSFLIREEERVQRPVYYVSWVMRGAETMYLLTEKLVFSPIVDYTPLEWAAEEAFRTKEVIDNAPEGGGSTSGPWCQDILEFLR</sequence>
<proteinExistence type="predicted"/>
<dbReference type="Proteomes" id="UP001454036">
    <property type="component" value="Unassembled WGS sequence"/>
</dbReference>
<dbReference type="AlphaFoldDB" id="A0AAV3QV13"/>